<accession>X1TS51</accession>
<dbReference type="EMBL" id="BARW01023311">
    <property type="protein sequence ID" value="GAI94211.1"/>
    <property type="molecule type" value="Genomic_DNA"/>
</dbReference>
<evidence type="ECO:0000313" key="1">
    <source>
        <dbReference type="EMBL" id="GAI94211.1"/>
    </source>
</evidence>
<organism evidence="1">
    <name type="scientific">marine sediment metagenome</name>
    <dbReference type="NCBI Taxonomy" id="412755"/>
    <lineage>
        <taxon>unclassified sequences</taxon>
        <taxon>metagenomes</taxon>
        <taxon>ecological metagenomes</taxon>
    </lineage>
</organism>
<reference evidence="1" key="1">
    <citation type="journal article" date="2014" name="Front. Microbiol.">
        <title>High frequency of phylogenetically diverse reductive dehalogenase-homologous genes in deep subseafloor sedimentary metagenomes.</title>
        <authorList>
            <person name="Kawai M."/>
            <person name="Futagami T."/>
            <person name="Toyoda A."/>
            <person name="Takaki Y."/>
            <person name="Nishi S."/>
            <person name="Hori S."/>
            <person name="Arai W."/>
            <person name="Tsubouchi T."/>
            <person name="Morono Y."/>
            <person name="Uchiyama I."/>
            <person name="Ito T."/>
            <person name="Fujiyama A."/>
            <person name="Inagaki F."/>
            <person name="Takami H."/>
        </authorList>
    </citation>
    <scope>NUCLEOTIDE SEQUENCE</scope>
    <source>
        <strain evidence="1">Expedition CK06-06</strain>
    </source>
</reference>
<dbReference type="InterPro" id="IPR027417">
    <property type="entry name" value="P-loop_NTPase"/>
</dbReference>
<proteinExistence type="predicted"/>
<gene>
    <name evidence="1" type="ORF">S12H4_38688</name>
</gene>
<dbReference type="SUPFAM" id="SSF52540">
    <property type="entry name" value="P-loop containing nucleoside triphosphate hydrolases"/>
    <property type="match status" value="1"/>
</dbReference>
<sequence>MIQCERLGLVFNRVHGNEELLKQAAQDMGLEVLGYIPQDESIAYYDLLGKPLMELTTSPGLAAVRNIVEKRIFAERFIDRLRG</sequence>
<dbReference type="Gene3D" id="3.40.50.300">
    <property type="entry name" value="P-loop containing nucleotide triphosphate hydrolases"/>
    <property type="match status" value="1"/>
</dbReference>
<dbReference type="AlphaFoldDB" id="X1TS51"/>
<comment type="caution">
    <text evidence="1">The sequence shown here is derived from an EMBL/GenBank/DDBJ whole genome shotgun (WGS) entry which is preliminary data.</text>
</comment>
<evidence type="ECO:0008006" key="2">
    <source>
        <dbReference type="Google" id="ProtNLM"/>
    </source>
</evidence>
<name>X1TS51_9ZZZZ</name>
<protein>
    <recommendedName>
        <fullName evidence="2">CobQ/CobB/MinD/ParA nucleotide binding domain-containing protein</fullName>
    </recommendedName>
</protein>